<dbReference type="RefSeq" id="WP_137301601.1">
    <property type="nucleotide sequence ID" value="NZ_BMVD01000008.1"/>
</dbReference>
<dbReference type="AlphaFoldDB" id="A0A4U5WZH8"/>
<gene>
    <name evidence="1" type="ORF">E4U92_18835</name>
</gene>
<evidence type="ECO:0000313" key="2">
    <source>
        <dbReference type="Proteomes" id="UP000308632"/>
    </source>
</evidence>
<comment type="caution">
    <text evidence="1">The sequence shown here is derived from an EMBL/GenBank/DDBJ whole genome shotgun (WGS) entry which is preliminary data.</text>
</comment>
<name>A0A4U5WZH8_STRGB</name>
<organism evidence="1 2">
    <name type="scientific">Streptomyces galbus</name>
    <dbReference type="NCBI Taxonomy" id="33898"/>
    <lineage>
        <taxon>Bacteria</taxon>
        <taxon>Bacillati</taxon>
        <taxon>Actinomycetota</taxon>
        <taxon>Actinomycetes</taxon>
        <taxon>Kitasatosporales</taxon>
        <taxon>Streptomycetaceae</taxon>
        <taxon>Streptomyces</taxon>
    </lineage>
</organism>
<accession>A0A4U5WZH8</accession>
<reference evidence="1 2" key="1">
    <citation type="submission" date="2019-04" db="EMBL/GenBank/DDBJ databases">
        <title>Streptomyces lasaliensis sp.nov., an Actinomycete isolated from soil which produces the polyether antibiotic lasalocid.</title>
        <authorList>
            <person name="Erwin G."/>
            <person name="Haber C."/>
        </authorList>
    </citation>
    <scope>NUCLEOTIDE SEQUENCE [LARGE SCALE GENOMIC DNA]</scope>
    <source>
        <strain evidence="1 2">DSM 40089</strain>
    </source>
</reference>
<evidence type="ECO:0000313" key="1">
    <source>
        <dbReference type="EMBL" id="TKT08065.1"/>
    </source>
</evidence>
<dbReference type="Proteomes" id="UP000308632">
    <property type="component" value="Unassembled WGS sequence"/>
</dbReference>
<proteinExistence type="predicted"/>
<protein>
    <submittedName>
        <fullName evidence="1">Uncharacterized protein</fullName>
    </submittedName>
</protein>
<sequence length="85" mass="9112">MSDQQVAAALTAAAVVAAVLVARAAVLHQGRRHAGARVPVRRGVARATVPVTVPDDQTARSAVQEAERYVHHCWQQLQARTDPPE</sequence>
<dbReference type="EMBL" id="SZPR01000015">
    <property type="protein sequence ID" value="TKT08065.1"/>
    <property type="molecule type" value="Genomic_DNA"/>
</dbReference>